<organism evidence="2 3">
    <name type="scientific">Datura stramonium</name>
    <name type="common">Jimsonweed</name>
    <name type="synonym">Common thornapple</name>
    <dbReference type="NCBI Taxonomy" id="4076"/>
    <lineage>
        <taxon>Eukaryota</taxon>
        <taxon>Viridiplantae</taxon>
        <taxon>Streptophyta</taxon>
        <taxon>Embryophyta</taxon>
        <taxon>Tracheophyta</taxon>
        <taxon>Spermatophyta</taxon>
        <taxon>Magnoliopsida</taxon>
        <taxon>eudicotyledons</taxon>
        <taxon>Gunneridae</taxon>
        <taxon>Pentapetalae</taxon>
        <taxon>asterids</taxon>
        <taxon>lamiids</taxon>
        <taxon>Solanales</taxon>
        <taxon>Solanaceae</taxon>
        <taxon>Solanoideae</taxon>
        <taxon>Datureae</taxon>
        <taxon>Datura</taxon>
    </lineage>
</organism>
<proteinExistence type="predicted"/>
<protein>
    <submittedName>
        <fullName evidence="2">Uncharacterized protein</fullName>
    </submittedName>
</protein>
<keyword evidence="1" id="KW-0732">Signal</keyword>
<dbReference type="EMBL" id="JACEIK010000073">
    <property type="protein sequence ID" value="MCD7448797.1"/>
    <property type="molecule type" value="Genomic_DNA"/>
</dbReference>
<name>A0ABS8RPQ4_DATST</name>
<gene>
    <name evidence="2" type="ORF">HAX54_046333</name>
</gene>
<feature type="signal peptide" evidence="1">
    <location>
        <begin position="1"/>
        <end position="17"/>
    </location>
</feature>
<sequence length="60" mass="6505">IKPSLFLLGFEFGFAAALVKLGFESWQPNTPLCTALLKVPGCLAHRGSRCTDQACAVRRP</sequence>
<evidence type="ECO:0000313" key="3">
    <source>
        <dbReference type="Proteomes" id="UP000823775"/>
    </source>
</evidence>
<dbReference type="Proteomes" id="UP000823775">
    <property type="component" value="Unassembled WGS sequence"/>
</dbReference>
<evidence type="ECO:0000256" key="1">
    <source>
        <dbReference type="SAM" id="SignalP"/>
    </source>
</evidence>
<feature type="chain" id="PRO_5046505148" evidence="1">
    <location>
        <begin position="18"/>
        <end position="60"/>
    </location>
</feature>
<keyword evidence="3" id="KW-1185">Reference proteome</keyword>
<reference evidence="2 3" key="1">
    <citation type="journal article" date="2021" name="BMC Genomics">
        <title>Datura genome reveals duplications of psychoactive alkaloid biosynthetic genes and high mutation rate following tissue culture.</title>
        <authorList>
            <person name="Rajewski A."/>
            <person name="Carter-House D."/>
            <person name="Stajich J."/>
            <person name="Litt A."/>
        </authorList>
    </citation>
    <scope>NUCLEOTIDE SEQUENCE [LARGE SCALE GENOMIC DNA]</scope>
    <source>
        <strain evidence="2">AR-01</strain>
    </source>
</reference>
<evidence type="ECO:0000313" key="2">
    <source>
        <dbReference type="EMBL" id="MCD7448797.1"/>
    </source>
</evidence>
<feature type="non-terminal residue" evidence="2">
    <location>
        <position position="1"/>
    </location>
</feature>
<accession>A0ABS8RPQ4</accession>
<comment type="caution">
    <text evidence="2">The sequence shown here is derived from an EMBL/GenBank/DDBJ whole genome shotgun (WGS) entry which is preliminary data.</text>
</comment>